<sequence>MATTTFTTEELLRSQAEMSERLQRLREDNLASTLFGQATSQTSDAFDFRTMRPAEAREPSRFAGIEVVDLEPDADGVWSVPTEMLPFVRAL</sequence>
<dbReference type="Proteomes" id="UP000565455">
    <property type="component" value="Unassembled WGS sequence"/>
</dbReference>
<reference evidence="1 2" key="1">
    <citation type="submission" date="2020-08" db="EMBL/GenBank/DDBJ databases">
        <title>Genomic Encyclopedia of Type Strains, Phase IV (KMG-IV): sequencing the most valuable type-strain genomes for metagenomic binning, comparative biology and taxonomic classification.</title>
        <authorList>
            <person name="Goeker M."/>
        </authorList>
    </citation>
    <scope>NUCLEOTIDE SEQUENCE [LARGE SCALE GENOMIC DNA]</scope>
    <source>
        <strain evidence="1 2">DSM 5686</strain>
    </source>
</reference>
<proteinExistence type="predicted"/>
<comment type="caution">
    <text evidence="1">The sequence shown here is derived from an EMBL/GenBank/DDBJ whole genome shotgun (WGS) entry which is preliminary data.</text>
</comment>
<gene>
    <name evidence="1" type="ORF">GGQ91_002509</name>
</gene>
<dbReference type="GeneID" id="96604208"/>
<dbReference type="RefSeq" id="WP_182592055.1">
    <property type="nucleotide sequence ID" value="NZ_JACJIM010000003.1"/>
</dbReference>
<name>A0ABR6DAL4_9HYPH</name>
<dbReference type="EMBL" id="JACJIM010000003">
    <property type="protein sequence ID" value="MBA9063121.1"/>
    <property type="molecule type" value="Genomic_DNA"/>
</dbReference>
<accession>A0ABR6DAL4</accession>
<evidence type="ECO:0000313" key="2">
    <source>
        <dbReference type="Proteomes" id="UP000565455"/>
    </source>
</evidence>
<keyword evidence="2" id="KW-1185">Reference proteome</keyword>
<organism evidence="1 2">
    <name type="scientific">Methylobacterium fujisawaense</name>
    <dbReference type="NCBI Taxonomy" id="107400"/>
    <lineage>
        <taxon>Bacteria</taxon>
        <taxon>Pseudomonadati</taxon>
        <taxon>Pseudomonadota</taxon>
        <taxon>Alphaproteobacteria</taxon>
        <taxon>Hyphomicrobiales</taxon>
        <taxon>Methylobacteriaceae</taxon>
        <taxon>Methylobacterium</taxon>
    </lineage>
</organism>
<evidence type="ECO:0000313" key="1">
    <source>
        <dbReference type="EMBL" id="MBA9063121.1"/>
    </source>
</evidence>
<protein>
    <submittedName>
        <fullName evidence="1">Uncharacterized protein</fullName>
    </submittedName>
</protein>